<dbReference type="Pfam" id="PF00443">
    <property type="entry name" value="UCH"/>
    <property type="match status" value="1"/>
</dbReference>
<keyword evidence="3" id="KW-1185">Reference proteome</keyword>
<sequence>MASVKENDPVSAYLKCHILNRKPFQSSATNCDNDTTIESCVAVSGRRILENEVKFEKVTAYSAAVSDKLKGKYKLLAAHKKIFVESSDAQPNSLCGLSPKKSLDMGISNKISSEGLPSPSTQLYPESAIKLGWQGNEPVGAGMLNLGNTCYLNSTLQALFHVPSFCNWLSSQAVHNGRGKCDQAC</sequence>
<dbReference type="GO" id="GO:0004843">
    <property type="term" value="F:cysteine-type deubiquitinase activity"/>
    <property type="evidence" value="ECO:0007669"/>
    <property type="project" value="InterPro"/>
</dbReference>
<reference evidence="2" key="2">
    <citation type="submission" date="2017-10" db="EMBL/GenBank/DDBJ databases">
        <title>Ladona fulva Genome sequencing and assembly.</title>
        <authorList>
            <person name="Murali S."/>
            <person name="Richards S."/>
            <person name="Bandaranaike D."/>
            <person name="Bellair M."/>
            <person name="Blankenburg K."/>
            <person name="Chao H."/>
            <person name="Dinh H."/>
            <person name="Doddapaneni H."/>
            <person name="Dugan-Rocha S."/>
            <person name="Elkadiri S."/>
            <person name="Gnanaolivu R."/>
            <person name="Hernandez B."/>
            <person name="Skinner E."/>
            <person name="Javaid M."/>
            <person name="Lee S."/>
            <person name="Li M."/>
            <person name="Ming W."/>
            <person name="Munidasa M."/>
            <person name="Muniz J."/>
            <person name="Nguyen L."/>
            <person name="Hughes D."/>
            <person name="Osuji N."/>
            <person name="Pu L.-L."/>
            <person name="Puazo M."/>
            <person name="Qu C."/>
            <person name="Quiroz J."/>
            <person name="Raj R."/>
            <person name="Weissenberger G."/>
            <person name="Xin Y."/>
            <person name="Zou X."/>
            <person name="Han Y."/>
            <person name="Worley K."/>
            <person name="Muzny D."/>
            <person name="Gibbs R."/>
        </authorList>
    </citation>
    <scope>NUCLEOTIDE SEQUENCE</scope>
    <source>
        <strain evidence="2">Sampled in the wild</strain>
    </source>
</reference>
<dbReference type="InterPro" id="IPR001394">
    <property type="entry name" value="Peptidase_C19_UCH"/>
</dbReference>
<dbReference type="AlphaFoldDB" id="A0A8K0KQP7"/>
<comment type="caution">
    <text evidence="2">The sequence shown here is derived from an EMBL/GenBank/DDBJ whole genome shotgun (WGS) entry which is preliminary data.</text>
</comment>
<feature type="domain" description="USP" evidence="1">
    <location>
        <begin position="141"/>
        <end position="185"/>
    </location>
</feature>
<dbReference type="InterPro" id="IPR038765">
    <property type="entry name" value="Papain-like_cys_pep_sf"/>
</dbReference>
<name>A0A8K0KQP7_LADFU</name>
<evidence type="ECO:0000259" key="1">
    <source>
        <dbReference type="PROSITE" id="PS50235"/>
    </source>
</evidence>
<evidence type="ECO:0000313" key="3">
    <source>
        <dbReference type="Proteomes" id="UP000792457"/>
    </source>
</evidence>
<dbReference type="OrthoDB" id="420187at2759"/>
<gene>
    <name evidence="2" type="ORF">J437_LFUL019031</name>
</gene>
<organism evidence="2 3">
    <name type="scientific">Ladona fulva</name>
    <name type="common">Scarce chaser dragonfly</name>
    <name type="synonym">Libellula fulva</name>
    <dbReference type="NCBI Taxonomy" id="123851"/>
    <lineage>
        <taxon>Eukaryota</taxon>
        <taxon>Metazoa</taxon>
        <taxon>Ecdysozoa</taxon>
        <taxon>Arthropoda</taxon>
        <taxon>Hexapoda</taxon>
        <taxon>Insecta</taxon>
        <taxon>Pterygota</taxon>
        <taxon>Palaeoptera</taxon>
        <taxon>Odonata</taxon>
        <taxon>Epiprocta</taxon>
        <taxon>Anisoptera</taxon>
        <taxon>Libelluloidea</taxon>
        <taxon>Libellulidae</taxon>
        <taxon>Ladona</taxon>
    </lineage>
</organism>
<dbReference type="EMBL" id="KZ309575">
    <property type="protein sequence ID" value="KAG8239275.1"/>
    <property type="molecule type" value="Genomic_DNA"/>
</dbReference>
<dbReference type="InterPro" id="IPR018200">
    <property type="entry name" value="USP_CS"/>
</dbReference>
<dbReference type="Proteomes" id="UP000792457">
    <property type="component" value="Unassembled WGS sequence"/>
</dbReference>
<reference evidence="2" key="1">
    <citation type="submission" date="2013-04" db="EMBL/GenBank/DDBJ databases">
        <authorList>
            <person name="Qu J."/>
            <person name="Murali S.C."/>
            <person name="Bandaranaike D."/>
            <person name="Bellair M."/>
            <person name="Blankenburg K."/>
            <person name="Chao H."/>
            <person name="Dinh H."/>
            <person name="Doddapaneni H."/>
            <person name="Downs B."/>
            <person name="Dugan-Rocha S."/>
            <person name="Elkadiri S."/>
            <person name="Gnanaolivu R.D."/>
            <person name="Hernandez B."/>
            <person name="Javaid M."/>
            <person name="Jayaseelan J.C."/>
            <person name="Lee S."/>
            <person name="Li M."/>
            <person name="Ming W."/>
            <person name="Munidasa M."/>
            <person name="Muniz J."/>
            <person name="Nguyen L."/>
            <person name="Ongeri F."/>
            <person name="Osuji N."/>
            <person name="Pu L.-L."/>
            <person name="Puazo M."/>
            <person name="Qu C."/>
            <person name="Quiroz J."/>
            <person name="Raj R."/>
            <person name="Weissenberger G."/>
            <person name="Xin Y."/>
            <person name="Zou X."/>
            <person name="Han Y."/>
            <person name="Richards S."/>
            <person name="Worley K."/>
            <person name="Muzny D."/>
            <person name="Gibbs R."/>
        </authorList>
    </citation>
    <scope>NUCLEOTIDE SEQUENCE</scope>
    <source>
        <strain evidence="2">Sampled in the wild</strain>
    </source>
</reference>
<accession>A0A8K0KQP7</accession>
<protein>
    <recommendedName>
        <fullName evidence="1">USP domain-containing protein</fullName>
    </recommendedName>
</protein>
<dbReference type="InterPro" id="IPR028889">
    <property type="entry name" value="USP"/>
</dbReference>
<dbReference type="GO" id="GO:0016579">
    <property type="term" value="P:protein deubiquitination"/>
    <property type="evidence" value="ECO:0007669"/>
    <property type="project" value="InterPro"/>
</dbReference>
<proteinExistence type="predicted"/>
<dbReference type="PROSITE" id="PS50235">
    <property type="entry name" value="USP_3"/>
    <property type="match status" value="1"/>
</dbReference>
<dbReference type="SUPFAM" id="SSF54001">
    <property type="entry name" value="Cysteine proteinases"/>
    <property type="match status" value="1"/>
</dbReference>
<dbReference type="Gene3D" id="3.90.70.10">
    <property type="entry name" value="Cysteine proteinases"/>
    <property type="match status" value="1"/>
</dbReference>
<dbReference type="PROSITE" id="PS00972">
    <property type="entry name" value="USP_1"/>
    <property type="match status" value="1"/>
</dbReference>
<evidence type="ECO:0000313" key="2">
    <source>
        <dbReference type="EMBL" id="KAG8239275.1"/>
    </source>
</evidence>